<organism evidence="2 3">
    <name type="scientific">Mycetomoellerius zeteki</name>
    <dbReference type="NCBI Taxonomy" id="64791"/>
    <lineage>
        <taxon>Eukaryota</taxon>
        <taxon>Metazoa</taxon>
        <taxon>Ecdysozoa</taxon>
        <taxon>Arthropoda</taxon>
        <taxon>Hexapoda</taxon>
        <taxon>Insecta</taxon>
        <taxon>Pterygota</taxon>
        <taxon>Neoptera</taxon>
        <taxon>Endopterygota</taxon>
        <taxon>Hymenoptera</taxon>
        <taxon>Apocrita</taxon>
        <taxon>Aculeata</taxon>
        <taxon>Formicoidea</taxon>
        <taxon>Formicidae</taxon>
        <taxon>Myrmicinae</taxon>
        <taxon>Mycetomoellerius</taxon>
    </lineage>
</organism>
<evidence type="ECO:0000313" key="3">
    <source>
        <dbReference type="Proteomes" id="UP000075809"/>
    </source>
</evidence>
<protein>
    <submittedName>
        <fullName evidence="2">Uncharacterized protein</fullName>
    </submittedName>
</protein>
<evidence type="ECO:0000256" key="1">
    <source>
        <dbReference type="SAM" id="MobiDB-lite"/>
    </source>
</evidence>
<accession>A0A151XBL7</accession>
<feature type="non-terminal residue" evidence="2">
    <location>
        <position position="1"/>
    </location>
</feature>
<dbReference type="Proteomes" id="UP000075809">
    <property type="component" value="Unassembled WGS sequence"/>
</dbReference>
<feature type="region of interest" description="Disordered" evidence="1">
    <location>
        <begin position="1"/>
        <end position="27"/>
    </location>
</feature>
<dbReference type="EMBL" id="KQ982320">
    <property type="protein sequence ID" value="KYQ57772.1"/>
    <property type="molecule type" value="Genomic_DNA"/>
</dbReference>
<reference evidence="2 3" key="1">
    <citation type="submission" date="2015-09" db="EMBL/GenBank/DDBJ databases">
        <title>Trachymyrmex zeteki WGS genome.</title>
        <authorList>
            <person name="Nygaard S."/>
            <person name="Hu H."/>
            <person name="Boomsma J."/>
            <person name="Zhang G."/>
        </authorList>
    </citation>
    <scope>NUCLEOTIDE SEQUENCE [LARGE SCALE GENOMIC DNA]</scope>
    <source>
        <strain evidence="2">Tzet28-1</strain>
        <tissue evidence="2">Whole body</tissue>
    </source>
</reference>
<dbReference type="AlphaFoldDB" id="A0A151XBL7"/>
<name>A0A151XBL7_9HYME</name>
<evidence type="ECO:0000313" key="2">
    <source>
        <dbReference type="EMBL" id="KYQ57772.1"/>
    </source>
</evidence>
<proteinExistence type="predicted"/>
<keyword evidence="3" id="KW-1185">Reference proteome</keyword>
<feature type="region of interest" description="Disordered" evidence="1">
    <location>
        <begin position="54"/>
        <end position="77"/>
    </location>
</feature>
<gene>
    <name evidence="2" type="ORF">ALC60_03265</name>
</gene>
<sequence>KRNIRGNTRGGRELTRVSAGRSGTRGTRAHIHAHVHTCDTPTWETHVTANRIASDPYNPNIGRTPEIGPRDYSSPRNERVLHRPALIRSSILPWILPKTSYPQNYYLSIIICTVGIS</sequence>